<proteinExistence type="predicted"/>
<organism evidence="1 2">
    <name type="scientific">Mycobacterium ulcerans str. Harvey</name>
    <dbReference type="NCBI Taxonomy" id="1299332"/>
    <lineage>
        <taxon>Bacteria</taxon>
        <taxon>Bacillati</taxon>
        <taxon>Actinomycetota</taxon>
        <taxon>Actinomycetes</taxon>
        <taxon>Mycobacteriales</taxon>
        <taxon>Mycobacteriaceae</taxon>
        <taxon>Mycobacterium</taxon>
        <taxon>Mycobacterium ulcerans group</taxon>
    </lineage>
</organism>
<evidence type="ECO:0000313" key="2">
    <source>
        <dbReference type="Proteomes" id="UP000020681"/>
    </source>
</evidence>
<dbReference type="EMBL" id="JAOL01000081">
    <property type="protein sequence ID" value="EUA92070.1"/>
    <property type="molecule type" value="Genomic_DNA"/>
</dbReference>
<reference evidence="1 2" key="1">
    <citation type="submission" date="2014-01" db="EMBL/GenBank/DDBJ databases">
        <authorList>
            <person name="Dobos K."/>
            <person name="Lenaerts A."/>
            <person name="Ordway D."/>
            <person name="DeGroote M.A."/>
            <person name="Parker T."/>
            <person name="Sizemore C."/>
            <person name="Tallon L.J."/>
            <person name="Sadzewicz L.K."/>
            <person name="Sengamalay N."/>
            <person name="Fraser C.M."/>
            <person name="Hine E."/>
            <person name="Shefchek K.A."/>
            <person name="Das S.P."/>
            <person name="Tettelin H."/>
        </authorList>
    </citation>
    <scope>NUCLEOTIDE SEQUENCE [LARGE SCALE GENOMIC DNA]</scope>
    <source>
        <strain evidence="1 2">Harvey</strain>
    </source>
</reference>
<protein>
    <submittedName>
        <fullName evidence="1">Uncharacterized protein</fullName>
    </submittedName>
</protein>
<gene>
    <name evidence="1" type="ORF">I551_1438</name>
</gene>
<accession>A0ABN0R4K2</accession>
<comment type="caution">
    <text evidence="1">The sequence shown here is derived from an EMBL/GenBank/DDBJ whole genome shotgun (WGS) entry which is preliminary data.</text>
</comment>
<keyword evidence="2" id="KW-1185">Reference proteome</keyword>
<name>A0ABN0R4K2_MYCUL</name>
<evidence type="ECO:0000313" key="1">
    <source>
        <dbReference type="EMBL" id="EUA92070.1"/>
    </source>
</evidence>
<dbReference type="Proteomes" id="UP000020681">
    <property type="component" value="Unassembled WGS sequence"/>
</dbReference>
<sequence length="75" mass="6984">MGAGAAVVQLGGTDIGPMVCARANTAETGVAATGAASCAATAVDAAAAAADGAAAASGKSCWANRVPNWKIPAPK</sequence>